<dbReference type="Proteomes" id="UP000054251">
    <property type="component" value="Unassembled WGS sequence"/>
</dbReference>
<evidence type="ECO:0000256" key="1">
    <source>
        <dbReference type="SAM" id="MobiDB-lite"/>
    </source>
</evidence>
<name>A0A0V1Q051_9ASCO</name>
<dbReference type="AlphaFoldDB" id="A0A0V1Q051"/>
<dbReference type="GeneID" id="26839377"/>
<dbReference type="Gene3D" id="3.30.1250.10">
    <property type="entry name" value="Ribosome maturation protein SBDS, N-terminal domain"/>
    <property type="match status" value="1"/>
</dbReference>
<organism evidence="3 4">
    <name type="scientific">Debaryomyces fabryi</name>
    <dbReference type="NCBI Taxonomy" id="58627"/>
    <lineage>
        <taxon>Eukaryota</taxon>
        <taxon>Fungi</taxon>
        <taxon>Dikarya</taxon>
        <taxon>Ascomycota</taxon>
        <taxon>Saccharomycotina</taxon>
        <taxon>Pichiomycetes</taxon>
        <taxon>Debaryomycetaceae</taxon>
        <taxon>Debaryomyces</taxon>
    </lineage>
</organism>
<reference evidence="3 4" key="1">
    <citation type="submission" date="2015-11" db="EMBL/GenBank/DDBJ databases">
        <title>The genome of Debaryomyces fabryi.</title>
        <authorList>
            <person name="Tafer H."/>
            <person name="Lopandic K."/>
        </authorList>
    </citation>
    <scope>NUCLEOTIDE SEQUENCE [LARGE SCALE GENOMIC DNA]</scope>
    <source>
        <strain evidence="3 4">CBS 789</strain>
    </source>
</reference>
<gene>
    <name evidence="3" type="ORF">AC631_02368</name>
</gene>
<dbReference type="InterPro" id="IPR036786">
    <property type="entry name" value="Ribosome_mat_SBDS_N_sf"/>
</dbReference>
<comment type="caution">
    <text evidence="3">The sequence shown here is derived from an EMBL/GenBank/DDBJ whole genome shotgun (WGS) entry which is preliminary data.</text>
</comment>
<dbReference type="Pfam" id="PF01172">
    <property type="entry name" value="SBDS_N"/>
    <property type="match status" value="1"/>
</dbReference>
<protein>
    <recommendedName>
        <fullName evidence="2">Ribosome maturation protein SDO1/SBDS N-terminal domain-containing protein</fullName>
    </recommendedName>
</protein>
<sequence>MAGSGPHRIFYKGDEADFVIFIEDTSLVEKYKKGDTTIPLIDIVGIYKVFINRQGGNEGVLDEASKQELNLQFGKSDIDEIIKKILKEGSDKSGTHLGRGGASTNDSIGAGFVNH</sequence>
<dbReference type="SUPFAM" id="SSF89895">
    <property type="entry name" value="FYSH domain"/>
    <property type="match status" value="1"/>
</dbReference>
<accession>A0A0V1Q051</accession>
<feature type="region of interest" description="Disordered" evidence="1">
    <location>
        <begin position="90"/>
        <end position="115"/>
    </location>
</feature>
<proteinExistence type="predicted"/>
<feature type="domain" description="Ribosome maturation protein SDO1/SBDS N-terminal" evidence="2">
    <location>
        <begin position="8"/>
        <end position="95"/>
    </location>
</feature>
<dbReference type="RefSeq" id="XP_015468014.1">
    <property type="nucleotide sequence ID" value="XM_015611198.1"/>
</dbReference>
<evidence type="ECO:0000313" key="4">
    <source>
        <dbReference type="Proteomes" id="UP000054251"/>
    </source>
</evidence>
<dbReference type="EMBL" id="LMYN01000040">
    <property type="protein sequence ID" value="KSA01912.1"/>
    <property type="molecule type" value="Genomic_DNA"/>
</dbReference>
<evidence type="ECO:0000259" key="2">
    <source>
        <dbReference type="Pfam" id="PF01172"/>
    </source>
</evidence>
<evidence type="ECO:0000313" key="3">
    <source>
        <dbReference type="EMBL" id="KSA01912.1"/>
    </source>
</evidence>
<dbReference type="InterPro" id="IPR019783">
    <property type="entry name" value="SDO1/SBDS_N"/>
</dbReference>
<dbReference type="OrthoDB" id="2567806at2759"/>
<keyword evidence="4" id="KW-1185">Reference proteome</keyword>